<evidence type="ECO:0000313" key="3">
    <source>
        <dbReference type="Proteomes" id="UP000264702"/>
    </source>
</evidence>
<dbReference type="PANTHER" id="PTHR36443">
    <property type="entry name" value="BSR5223 PROTEIN"/>
    <property type="match status" value="1"/>
</dbReference>
<name>A0A372IQ67_9BACT</name>
<dbReference type="AlphaFoldDB" id="A0A372IQ67"/>
<dbReference type="EMBL" id="QVQT01000003">
    <property type="protein sequence ID" value="RFU17024.1"/>
    <property type="molecule type" value="Genomic_DNA"/>
</dbReference>
<dbReference type="Proteomes" id="UP000264702">
    <property type="component" value="Unassembled WGS sequence"/>
</dbReference>
<sequence length="74" mass="7957">MNGLGRMLIGLGLLLAAAGAAIVLLGRMGIPFGRLPGDLSYRGRHVSVYFPLGTCILLSVVLSLVFYILSRLRR</sequence>
<keyword evidence="1" id="KW-0472">Membrane</keyword>
<feature type="transmembrane region" description="Helical" evidence="1">
    <location>
        <begin position="7"/>
        <end position="28"/>
    </location>
</feature>
<keyword evidence="1" id="KW-1133">Transmembrane helix</keyword>
<keyword evidence="3" id="KW-1185">Reference proteome</keyword>
<gene>
    <name evidence="2" type="ORF">D0Y96_09960</name>
</gene>
<organism evidence="2 3">
    <name type="scientific">Paracidobacterium acidisoli</name>
    <dbReference type="NCBI Taxonomy" id="2303751"/>
    <lineage>
        <taxon>Bacteria</taxon>
        <taxon>Pseudomonadati</taxon>
        <taxon>Acidobacteriota</taxon>
        <taxon>Terriglobia</taxon>
        <taxon>Terriglobales</taxon>
        <taxon>Acidobacteriaceae</taxon>
        <taxon>Paracidobacterium</taxon>
    </lineage>
</organism>
<accession>A0A372IQ67</accession>
<comment type="caution">
    <text evidence="2">The sequence shown here is derived from an EMBL/GenBank/DDBJ whole genome shotgun (WGS) entry which is preliminary data.</text>
</comment>
<reference evidence="2 3" key="1">
    <citation type="submission" date="2018-08" db="EMBL/GenBank/DDBJ databases">
        <title>Acidipila sp. 4G-K13, an acidobacterium isolated from forest soil.</title>
        <authorList>
            <person name="Gao Z.-H."/>
            <person name="Qiu L.-H."/>
        </authorList>
    </citation>
    <scope>NUCLEOTIDE SEQUENCE [LARGE SCALE GENOMIC DNA]</scope>
    <source>
        <strain evidence="2 3">4G-K13</strain>
    </source>
</reference>
<dbReference type="InterPro" id="IPR021320">
    <property type="entry name" value="DUF2905"/>
</dbReference>
<feature type="transmembrane region" description="Helical" evidence="1">
    <location>
        <begin position="48"/>
        <end position="69"/>
    </location>
</feature>
<protein>
    <submittedName>
        <fullName evidence="2">DUF2905 domain-containing protein</fullName>
    </submittedName>
</protein>
<evidence type="ECO:0000256" key="1">
    <source>
        <dbReference type="SAM" id="Phobius"/>
    </source>
</evidence>
<proteinExistence type="predicted"/>
<dbReference type="Pfam" id="PF11146">
    <property type="entry name" value="DUF2905"/>
    <property type="match status" value="1"/>
</dbReference>
<dbReference type="PANTHER" id="PTHR36443:SF1">
    <property type="entry name" value="BSR5223 PROTEIN"/>
    <property type="match status" value="1"/>
</dbReference>
<evidence type="ECO:0000313" key="2">
    <source>
        <dbReference type="EMBL" id="RFU17024.1"/>
    </source>
</evidence>
<dbReference type="RefSeq" id="WP_117299237.1">
    <property type="nucleotide sequence ID" value="NZ_QVQT02000003.1"/>
</dbReference>
<keyword evidence="1" id="KW-0812">Transmembrane</keyword>
<dbReference type="OrthoDB" id="123470at2"/>